<keyword evidence="1 2" id="KW-0238">DNA-binding</keyword>
<dbReference type="Gene3D" id="1.10.357.10">
    <property type="entry name" value="Tetracycline Repressor, domain 2"/>
    <property type="match status" value="1"/>
</dbReference>
<dbReference type="PRINTS" id="PR00455">
    <property type="entry name" value="HTHTETR"/>
</dbReference>
<organism evidence="4 5">
    <name type="scientific">Megasphaera massiliensis</name>
    <dbReference type="NCBI Taxonomy" id="1232428"/>
    <lineage>
        <taxon>Bacteria</taxon>
        <taxon>Bacillati</taxon>
        <taxon>Bacillota</taxon>
        <taxon>Negativicutes</taxon>
        <taxon>Veillonellales</taxon>
        <taxon>Veillonellaceae</taxon>
        <taxon>Megasphaera</taxon>
    </lineage>
</organism>
<dbReference type="Pfam" id="PF00440">
    <property type="entry name" value="TetR_N"/>
    <property type="match status" value="1"/>
</dbReference>
<evidence type="ECO:0000313" key="5">
    <source>
        <dbReference type="Proteomes" id="UP001206692"/>
    </source>
</evidence>
<dbReference type="EMBL" id="JANGEW010000025">
    <property type="protein sequence ID" value="MCQ5343482.1"/>
    <property type="molecule type" value="Genomic_DNA"/>
</dbReference>
<dbReference type="InterPro" id="IPR001647">
    <property type="entry name" value="HTH_TetR"/>
</dbReference>
<evidence type="ECO:0000256" key="1">
    <source>
        <dbReference type="ARBA" id="ARBA00023125"/>
    </source>
</evidence>
<proteinExistence type="predicted"/>
<accession>A0ABT1SUD9</accession>
<dbReference type="SUPFAM" id="SSF46689">
    <property type="entry name" value="Homeodomain-like"/>
    <property type="match status" value="1"/>
</dbReference>
<evidence type="ECO:0000313" key="4">
    <source>
        <dbReference type="EMBL" id="MCQ5343482.1"/>
    </source>
</evidence>
<dbReference type="InterPro" id="IPR050624">
    <property type="entry name" value="HTH-type_Tx_Regulator"/>
</dbReference>
<sequence>MNKRKLAALETRRKLLDAAKKIVCEKGMANTSIADITNSCGVACGTFYTHFKRKEDIIYALSREMYQKILEQAKAFDGPFMERLVFFMTNFSDYIEKSGLKLCQEWVRNTVDPDLIDDEEDKPKVYIDIDAVTGLILDGIERGEVKADAPVAVLAHTLVDVLYGQMLCWDMSGGAYSLAWRTQEFCRIFLPGLMTPYLA</sequence>
<feature type="domain" description="HTH tetR-type" evidence="3">
    <location>
        <begin position="9"/>
        <end position="69"/>
    </location>
</feature>
<evidence type="ECO:0000259" key="3">
    <source>
        <dbReference type="PROSITE" id="PS50977"/>
    </source>
</evidence>
<dbReference type="PROSITE" id="PS50977">
    <property type="entry name" value="HTH_TETR_2"/>
    <property type="match status" value="1"/>
</dbReference>
<feature type="DNA-binding region" description="H-T-H motif" evidence="2">
    <location>
        <begin position="32"/>
        <end position="51"/>
    </location>
</feature>
<comment type="caution">
    <text evidence="4">The sequence shown here is derived from an EMBL/GenBank/DDBJ whole genome shotgun (WGS) entry which is preliminary data.</text>
</comment>
<protein>
    <submittedName>
        <fullName evidence="4">TetR/AcrR family transcriptional regulator</fullName>
    </submittedName>
</protein>
<dbReference type="InterPro" id="IPR009057">
    <property type="entry name" value="Homeodomain-like_sf"/>
</dbReference>
<evidence type="ECO:0000256" key="2">
    <source>
        <dbReference type="PROSITE-ProRule" id="PRU00335"/>
    </source>
</evidence>
<dbReference type="Proteomes" id="UP001206692">
    <property type="component" value="Unassembled WGS sequence"/>
</dbReference>
<dbReference type="RefSeq" id="WP_062413131.1">
    <property type="nucleotide sequence ID" value="NZ_JAJCIO010000028.1"/>
</dbReference>
<dbReference type="InterPro" id="IPR036271">
    <property type="entry name" value="Tet_transcr_reg_TetR-rel_C_sf"/>
</dbReference>
<dbReference type="SUPFAM" id="SSF48498">
    <property type="entry name" value="Tetracyclin repressor-like, C-terminal domain"/>
    <property type="match status" value="1"/>
</dbReference>
<keyword evidence="5" id="KW-1185">Reference proteome</keyword>
<dbReference type="Gene3D" id="1.10.10.60">
    <property type="entry name" value="Homeodomain-like"/>
    <property type="match status" value="1"/>
</dbReference>
<gene>
    <name evidence="4" type="ORF">NE675_10685</name>
</gene>
<name>A0ABT1SUD9_9FIRM</name>
<dbReference type="PANTHER" id="PTHR43479">
    <property type="entry name" value="ACREF/ENVCD OPERON REPRESSOR-RELATED"/>
    <property type="match status" value="1"/>
</dbReference>
<reference evidence="4 5" key="1">
    <citation type="submission" date="2022-06" db="EMBL/GenBank/DDBJ databases">
        <title>Isolation of gut microbiota from human fecal samples.</title>
        <authorList>
            <person name="Pamer E.G."/>
            <person name="Barat B."/>
            <person name="Waligurski E."/>
            <person name="Medina S."/>
            <person name="Paddock L."/>
            <person name="Mostad J."/>
        </authorList>
    </citation>
    <scope>NUCLEOTIDE SEQUENCE [LARGE SCALE GENOMIC DNA]</scope>
    <source>
        <strain evidence="4 5">DFI.1.1</strain>
    </source>
</reference>
<dbReference type="PANTHER" id="PTHR43479:SF11">
    <property type="entry name" value="ACREF_ENVCD OPERON REPRESSOR-RELATED"/>
    <property type="match status" value="1"/>
</dbReference>